<dbReference type="Gene3D" id="1.10.287.950">
    <property type="entry name" value="Methyl-accepting chemotaxis protein"/>
    <property type="match status" value="1"/>
</dbReference>
<gene>
    <name evidence="6" type="ORF">CJD35_07855</name>
</gene>
<proteinExistence type="inferred from homology"/>
<dbReference type="InterPro" id="IPR004090">
    <property type="entry name" value="Chemotax_Me-accpt_rcpt"/>
</dbReference>
<keyword evidence="4" id="KW-0472">Membrane</keyword>
<feature type="transmembrane region" description="Helical" evidence="4">
    <location>
        <begin position="133"/>
        <end position="153"/>
    </location>
</feature>
<dbReference type="GO" id="GO:0016020">
    <property type="term" value="C:membrane"/>
    <property type="evidence" value="ECO:0007669"/>
    <property type="project" value="InterPro"/>
</dbReference>
<dbReference type="Pfam" id="PF00015">
    <property type="entry name" value="MCPsignal"/>
    <property type="match status" value="1"/>
</dbReference>
<dbReference type="PANTHER" id="PTHR32089:SF112">
    <property type="entry name" value="LYSOZYME-LIKE PROTEIN-RELATED"/>
    <property type="match status" value="1"/>
</dbReference>
<dbReference type="GO" id="GO:0007165">
    <property type="term" value="P:signal transduction"/>
    <property type="evidence" value="ECO:0007669"/>
    <property type="project" value="UniProtKB-KW"/>
</dbReference>
<name>A0A249MTA1_SPHXE</name>
<keyword evidence="4" id="KW-1133">Transmembrane helix</keyword>
<dbReference type="PRINTS" id="PR00260">
    <property type="entry name" value="CHEMTRNSDUCR"/>
</dbReference>
<dbReference type="Proteomes" id="UP000217141">
    <property type="component" value="Chromosome I"/>
</dbReference>
<evidence type="ECO:0000256" key="2">
    <source>
        <dbReference type="ARBA" id="ARBA00029447"/>
    </source>
</evidence>
<dbReference type="GO" id="GO:0004888">
    <property type="term" value="F:transmembrane signaling receptor activity"/>
    <property type="evidence" value="ECO:0007669"/>
    <property type="project" value="InterPro"/>
</dbReference>
<accession>A0A249MTA1</accession>
<dbReference type="EMBL" id="CP022745">
    <property type="protein sequence ID" value="ASY44367.1"/>
    <property type="molecule type" value="Genomic_DNA"/>
</dbReference>
<dbReference type="AlphaFoldDB" id="A0A249MTA1"/>
<evidence type="ECO:0000313" key="6">
    <source>
        <dbReference type="EMBL" id="ASY44367.1"/>
    </source>
</evidence>
<dbReference type="SUPFAM" id="SSF58104">
    <property type="entry name" value="Methyl-accepting chemotaxis protein (MCP) signaling domain"/>
    <property type="match status" value="1"/>
</dbReference>
<dbReference type="PANTHER" id="PTHR32089">
    <property type="entry name" value="METHYL-ACCEPTING CHEMOTAXIS PROTEIN MCPB"/>
    <property type="match status" value="1"/>
</dbReference>
<comment type="similarity">
    <text evidence="2">Belongs to the methyl-accepting chemotaxis (MCP) protein family.</text>
</comment>
<evidence type="ECO:0000259" key="5">
    <source>
        <dbReference type="PROSITE" id="PS50111"/>
    </source>
</evidence>
<feature type="domain" description="Methyl-accepting transducer" evidence="5">
    <location>
        <begin position="263"/>
        <end position="510"/>
    </location>
</feature>
<keyword evidence="1 3" id="KW-0807">Transducer</keyword>
<sequence length="537" mass="56630">MAATNFRLFAIGTPRFLSRVRKAAPMPDHVIEGQLRAAREGYAATFVGTITVALLLAIAVPDTGHRWQVVVAATLLIAFSICNFLAWRRERRAGWHYPNPTQSVKRLTWVSFVTGVLWGILLGAAIYEAPTDWELLISCTLVGVGCIGPLNVATVPKASLGFMAGWLVMSVVDMFLIAEAPLEVLLALTVFIALFARSILAMSRASSDAIRSHDDLVAVTREHERLALQAETARLQLMVSESDAQARATSLAVEHRRQEMTALATQFERTVADAVTALGAAAETAQHSTMSLASISVADADAAGRTAEVAHRIEQAGQMMRETAAQLGDSVGKVGTQVEAQVALAMAAADRSTGTQAAFRALVADAQGIGDIVALIEEIARQTNLLALNAAIEAARAGATGSGFAVVASEVKSLAGQTQRATGDIARRVAAIQERVASAVDSVSAVIGHVDEVAGIADTVTAAVIEQQRVAALIGLSADETADGTESLYNDVADTARRAERTRLLTAEVADATNLIVTRVTALGHTTQQLLSELRAA</sequence>
<evidence type="ECO:0000313" key="7">
    <source>
        <dbReference type="Proteomes" id="UP000217141"/>
    </source>
</evidence>
<evidence type="ECO:0000256" key="4">
    <source>
        <dbReference type="SAM" id="Phobius"/>
    </source>
</evidence>
<dbReference type="InterPro" id="IPR004089">
    <property type="entry name" value="MCPsignal_dom"/>
</dbReference>
<feature type="transmembrane region" description="Helical" evidence="4">
    <location>
        <begin position="41"/>
        <end position="61"/>
    </location>
</feature>
<keyword evidence="4" id="KW-0812">Transmembrane</keyword>
<dbReference type="GO" id="GO:0006935">
    <property type="term" value="P:chemotaxis"/>
    <property type="evidence" value="ECO:0007669"/>
    <property type="project" value="InterPro"/>
</dbReference>
<dbReference type="PROSITE" id="PS50111">
    <property type="entry name" value="CHEMOTAXIS_TRANSDUC_2"/>
    <property type="match status" value="1"/>
</dbReference>
<feature type="transmembrane region" description="Helical" evidence="4">
    <location>
        <begin position="67"/>
        <end position="86"/>
    </location>
</feature>
<evidence type="ECO:0000256" key="3">
    <source>
        <dbReference type="PROSITE-ProRule" id="PRU00284"/>
    </source>
</evidence>
<dbReference type="SMART" id="SM00283">
    <property type="entry name" value="MA"/>
    <property type="match status" value="1"/>
</dbReference>
<reference evidence="6 7" key="1">
    <citation type="submission" date="2017-08" db="EMBL/GenBank/DDBJ databases">
        <title>Whole Genome Sequence of Sphingobium hydrophobicum C1: Insights into Adaption to the Electronic-waste Contaminated Sediment.</title>
        <authorList>
            <person name="Song D."/>
            <person name="Chen X."/>
            <person name="Xu M."/>
        </authorList>
    </citation>
    <scope>NUCLEOTIDE SEQUENCE [LARGE SCALE GENOMIC DNA]</scope>
    <source>
        <strain evidence="6 7">C1</strain>
    </source>
</reference>
<evidence type="ECO:0000256" key="1">
    <source>
        <dbReference type="ARBA" id="ARBA00023224"/>
    </source>
</evidence>
<protein>
    <recommendedName>
        <fullName evidence="5">Methyl-accepting transducer domain-containing protein</fullName>
    </recommendedName>
</protein>
<dbReference type="KEGG" id="shyd:CJD35_07855"/>
<feature type="transmembrane region" description="Helical" evidence="4">
    <location>
        <begin position="184"/>
        <end position="202"/>
    </location>
</feature>
<organism evidence="6 7">
    <name type="scientific">Sphingobium xenophagum</name>
    <dbReference type="NCBI Taxonomy" id="121428"/>
    <lineage>
        <taxon>Bacteria</taxon>
        <taxon>Pseudomonadati</taxon>
        <taxon>Pseudomonadota</taxon>
        <taxon>Alphaproteobacteria</taxon>
        <taxon>Sphingomonadales</taxon>
        <taxon>Sphingomonadaceae</taxon>
        <taxon>Sphingobium</taxon>
    </lineage>
</organism>
<feature type="transmembrane region" description="Helical" evidence="4">
    <location>
        <begin position="107"/>
        <end position="127"/>
    </location>
</feature>